<comment type="caution">
    <text evidence="1">The sequence shown here is derived from an EMBL/GenBank/DDBJ whole genome shotgun (WGS) entry which is preliminary data.</text>
</comment>
<gene>
    <name evidence="1" type="ORF">E6C55_00235</name>
</gene>
<dbReference type="AlphaFoldDB" id="A0A4S4C8U0"/>
<accession>A0A4S4C8U0</accession>
<reference evidence="1 2" key="1">
    <citation type="submission" date="2019-04" db="EMBL/GenBank/DDBJ databases">
        <title>Cohnella sp. nov. isolated from preserved vegetables.</title>
        <authorList>
            <person name="Lin S.-Y."/>
            <person name="Hung M.-H."/>
            <person name="Young C.-C."/>
        </authorList>
    </citation>
    <scope>NUCLEOTIDE SEQUENCE [LARGE SCALE GENOMIC DNA]</scope>
    <source>
        <strain evidence="1 2">CC-MHH1044</strain>
    </source>
</reference>
<organism evidence="1 2">
    <name type="scientific">Cohnella fermenti</name>
    <dbReference type="NCBI Taxonomy" id="2565925"/>
    <lineage>
        <taxon>Bacteria</taxon>
        <taxon>Bacillati</taxon>
        <taxon>Bacillota</taxon>
        <taxon>Bacilli</taxon>
        <taxon>Bacillales</taxon>
        <taxon>Paenibacillaceae</taxon>
        <taxon>Cohnella</taxon>
    </lineage>
</organism>
<dbReference type="OrthoDB" id="2679852at2"/>
<keyword evidence="2" id="KW-1185">Reference proteome</keyword>
<dbReference type="RefSeq" id="WP_136367767.1">
    <property type="nucleotide sequence ID" value="NZ_SSOB01000001.1"/>
</dbReference>
<name>A0A4S4C8U0_9BACL</name>
<proteinExistence type="predicted"/>
<dbReference type="InterPro" id="IPR029060">
    <property type="entry name" value="PIN-like_dom_sf"/>
</dbReference>
<dbReference type="Proteomes" id="UP000310636">
    <property type="component" value="Unassembled WGS sequence"/>
</dbReference>
<evidence type="ECO:0000313" key="2">
    <source>
        <dbReference type="Proteomes" id="UP000310636"/>
    </source>
</evidence>
<sequence>MSHSARQEPLVRILWDTNLFVSLLVFQSESLNDYLDKLIYQHEHGLIQLIVPKAVQAELYGILQAGRVKRSNQPVFLSHEQILYLLEPYLDLLFDRDYLNQLGKRAWPSGEAYKELLKQLLAEEYGWHDFGQAYIERRLRHTVEMMGLLDRYDFPIMASALFHGVDLIVTHNMQDFIDPLGKIRVMNFREASRFDHFELHLPYESWEDPVAE</sequence>
<evidence type="ECO:0000313" key="1">
    <source>
        <dbReference type="EMBL" id="THF84452.1"/>
    </source>
</evidence>
<dbReference type="SUPFAM" id="SSF88723">
    <property type="entry name" value="PIN domain-like"/>
    <property type="match status" value="1"/>
</dbReference>
<dbReference type="EMBL" id="SSOB01000001">
    <property type="protein sequence ID" value="THF84452.1"/>
    <property type="molecule type" value="Genomic_DNA"/>
</dbReference>
<protein>
    <submittedName>
        <fullName evidence="1">PIN domain-containing protein</fullName>
    </submittedName>
</protein>